<evidence type="ECO:0000256" key="1">
    <source>
        <dbReference type="SAM" id="MobiDB-lite"/>
    </source>
</evidence>
<feature type="chain" id="PRO_5045368332" description="Lipoprotein" evidence="2">
    <location>
        <begin position="28"/>
        <end position="171"/>
    </location>
</feature>
<dbReference type="PROSITE" id="PS51257">
    <property type="entry name" value="PROKAR_LIPOPROTEIN"/>
    <property type="match status" value="1"/>
</dbReference>
<dbReference type="Proteomes" id="UP000647836">
    <property type="component" value="Unassembled WGS sequence"/>
</dbReference>
<keyword evidence="2" id="KW-0732">Signal</keyword>
<organism evidence="3 4">
    <name type="scientific">Nostoc cf. edaphicum LEGE 07299</name>
    <dbReference type="NCBI Taxonomy" id="2777974"/>
    <lineage>
        <taxon>Bacteria</taxon>
        <taxon>Bacillati</taxon>
        <taxon>Cyanobacteriota</taxon>
        <taxon>Cyanophyceae</taxon>
        <taxon>Nostocales</taxon>
        <taxon>Nostocaceae</taxon>
        <taxon>Nostoc</taxon>
    </lineage>
</organism>
<protein>
    <recommendedName>
        <fullName evidence="5">Lipoprotein</fullName>
    </recommendedName>
</protein>
<sequence length="171" mass="19158">MQKLRFLPSIITALTALALTSCSTTTAERYEATALTSYTWQVKYANDLTSEPRPRIETFATTSVLNRNGVKPPGEVIGPDDQGLWWPTLPPRPSVDEVEQRKKSQEEASKPELVKNVKYKLTYGVGNTQNTLPTNYEVYRQVVKAYPQRTPLELTLGVNDNSVEKAEPVSK</sequence>
<feature type="signal peptide" evidence="2">
    <location>
        <begin position="1"/>
        <end position="27"/>
    </location>
</feature>
<accession>A0ABR9U497</accession>
<dbReference type="EMBL" id="JADEXF010000861">
    <property type="protein sequence ID" value="MBE9107476.1"/>
    <property type="molecule type" value="Genomic_DNA"/>
</dbReference>
<comment type="caution">
    <text evidence="3">The sequence shown here is derived from an EMBL/GenBank/DDBJ whole genome shotgun (WGS) entry which is preliminary data.</text>
</comment>
<name>A0ABR9U497_9NOSO</name>
<gene>
    <name evidence="3" type="ORF">IQ229_21845</name>
</gene>
<dbReference type="RefSeq" id="WP_194047325.1">
    <property type="nucleotide sequence ID" value="NZ_JADEXF010000861.1"/>
</dbReference>
<evidence type="ECO:0008006" key="5">
    <source>
        <dbReference type="Google" id="ProtNLM"/>
    </source>
</evidence>
<keyword evidence="4" id="KW-1185">Reference proteome</keyword>
<evidence type="ECO:0000256" key="2">
    <source>
        <dbReference type="SAM" id="SignalP"/>
    </source>
</evidence>
<feature type="compositionally biased region" description="Basic and acidic residues" evidence="1">
    <location>
        <begin position="94"/>
        <end position="110"/>
    </location>
</feature>
<evidence type="ECO:0000313" key="3">
    <source>
        <dbReference type="EMBL" id="MBE9107476.1"/>
    </source>
</evidence>
<feature type="region of interest" description="Disordered" evidence="1">
    <location>
        <begin position="70"/>
        <end position="110"/>
    </location>
</feature>
<reference evidence="3 4" key="1">
    <citation type="submission" date="2020-10" db="EMBL/GenBank/DDBJ databases">
        <authorList>
            <person name="Castelo-Branco R."/>
            <person name="Eusebio N."/>
            <person name="Adriana R."/>
            <person name="Vieira A."/>
            <person name="Brugerolle De Fraissinette N."/>
            <person name="Rezende De Castro R."/>
            <person name="Schneider M.P."/>
            <person name="Vasconcelos V."/>
            <person name="Leao P.N."/>
        </authorList>
    </citation>
    <scope>NUCLEOTIDE SEQUENCE [LARGE SCALE GENOMIC DNA]</scope>
    <source>
        <strain evidence="3 4">LEGE 07299</strain>
    </source>
</reference>
<proteinExistence type="predicted"/>
<evidence type="ECO:0000313" key="4">
    <source>
        <dbReference type="Proteomes" id="UP000647836"/>
    </source>
</evidence>